<keyword evidence="5" id="KW-1185">Reference proteome</keyword>
<protein>
    <recommendedName>
        <fullName evidence="6">Lethal giant larvae (Lgl)-like C-terminal domain-containing protein</fullName>
    </recommendedName>
</protein>
<feature type="compositionally biased region" description="Basic and acidic residues" evidence="3">
    <location>
        <begin position="807"/>
        <end position="817"/>
    </location>
</feature>
<dbReference type="CDD" id="cd15873">
    <property type="entry name" value="R-SNARE_STXBP5_6"/>
    <property type="match status" value="1"/>
</dbReference>
<dbReference type="InterPro" id="IPR001680">
    <property type="entry name" value="WD40_rpt"/>
</dbReference>
<proteinExistence type="inferred from homology"/>
<evidence type="ECO:0000256" key="3">
    <source>
        <dbReference type="SAM" id="MobiDB-lite"/>
    </source>
</evidence>
<dbReference type="InterPro" id="IPR036322">
    <property type="entry name" value="WD40_repeat_dom_sf"/>
</dbReference>
<evidence type="ECO:0000313" key="5">
    <source>
        <dbReference type="Proteomes" id="UP000657918"/>
    </source>
</evidence>
<name>A0A835K7B8_9ROSI</name>
<evidence type="ECO:0000256" key="2">
    <source>
        <dbReference type="ARBA" id="ARBA00022483"/>
    </source>
</evidence>
<evidence type="ECO:0000256" key="1">
    <source>
        <dbReference type="ARBA" id="ARBA00008070"/>
    </source>
</evidence>
<accession>A0A835K7B8</accession>
<dbReference type="GO" id="GO:0006893">
    <property type="term" value="P:Golgi to plasma membrane transport"/>
    <property type="evidence" value="ECO:0007669"/>
    <property type="project" value="TreeGrafter"/>
</dbReference>
<gene>
    <name evidence="4" type="ORF">SADUNF_Sadunf05G0074000</name>
</gene>
<dbReference type="GO" id="GO:0005737">
    <property type="term" value="C:cytoplasm"/>
    <property type="evidence" value="ECO:0007669"/>
    <property type="project" value="TreeGrafter"/>
</dbReference>
<keyword evidence="2" id="KW-0268">Exocytosis</keyword>
<dbReference type="GO" id="GO:0005886">
    <property type="term" value="C:plasma membrane"/>
    <property type="evidence" value="ECO:0007669"/>
    <property type="project" value="TreeGrafter"/>
</dbReference>
<dbReference type="SUPFAM" id="SSF50978">
    <property type="entry name" value="WD40 repeat-like"/>
    <property type="match status" value="2"/>
</dbReference>
<dbReference type="OrthoDB" id="19944at2759"/>
<evidence type="ECO:0008006" key="6">
    <source>
        <dbReference type="Google" id="ProtNLM"/>
    </source>
</evidence>
<comment type="similarity">
    <text evidence="1">Belongs to the WD repeat L(2)GL family.</text>
</comment>
<dbReference type="Gene3D" id="2.130.10.10">
    <property type="entry name" value="YVTN repeat-like/Quinoprotein amine dehydrogenase"/>
    <property type="match status" value="4"/>
</dbReference>
<dbReference type="PANTHER" id="PTHR10241">
    <property type="entry name" value="LETHAL 2 GIANT LARVAE PROTEIN"/>
    <property type="match status" value="1"/>
</dbReference>
<dbReference type="GO" id="GO:0006887">
    <property type="term" value="P:exocytosis"/>
    <property type="evidence" value="ECO:0007669"/>
    <property type="project" value="UniProtKB-KW"/>
</dbReference>
<dbReference type="PANTHER" id="PTHR10241:SF27">
    <property type="entry name" value="TRANSDUCIN_WD40 REPEAT-LIKE SUPERFAMILY PROTEIN"/>
    <property type="match status" value="1"/>
</dbReference>
<dbReference type="SMART" id="SM00320">
    <property type="entry name" value="WD40"/>
    <property type="match status" value="6"/>
</dbReference>
<sequence>MGRNTIKIALKRFSFFISDRPIKHTSLPLIAQLCLISLPRVTISSDQNLLLSVLLLLFVYKKTAHFSKETETNRPHWQRNGKTLSFFSAESILAESTLVPEEDLQLGAMFVKKLVEKASIKKPGGTSDGLKPSDVEPRLVFHYGIPHGATKFAYDTIQKILAISTLDGRIKLYGRDNTQAQLESPEAVPSKFLQFIQNKGILVNVTSNNQIEASNPIRVWDLDRKVLSSVHVSKEDITSFTVMQSNLYIYVGDYLGNVSVLKLDQESCLLERMKYIIPLSASHGSPAEVSVDTAVLHALPQPAAESKRVLIVFRDGLLALWDIRESKSIFTTGGGLLQSQHHEMKKVTSACWACPFGSKVAVGYSNGEIFIWSVPAFTNSRTELQLDRATQNAPILKLNLGYKVDKIPIALLKWLCVDGKESRLYVMGASDLASTNTLQVILLNEHIETRMVKLGLYLPEPCIDMEIISSSFEQSKHKQDILVLIGKSGRIYVYDDCLIGKYLLQSQSKSSPSLPKEFMVKMPFADSSITVAKFITNTPNLLNFGDEDYTRLAKNIPSPFPFESRPKDGNHSFQFSGFTKVKNLYITGHSDGAINFWDLSCPFPIPMLSLKQQSEDDFSLSGIALTALYFHTDSRLLVSGDQIGMVRIFKFKPEPYAENSFLSFQGSSKKESNYIHGVKLMKVNGSVLSINISPSLVHLAVGSDQGYVSVFDIEGPTLIYQEHIASEISTGIISLQFDTCFLHGFEKNILVVATKDSSVMALDADTGNMLSSSSVHPKKPYRALFMQILDGQDFLVRGSNMSNNQDPSKRKSDEDGPKQSSLLICSEKAVYVYSLNHVAQGVKKVLYKKKFQSSSCCWASTFCGASDAGLALLLSTGKIEIRSLPELSLIRESSIRGFTYSAPRLNSFSASSICISWDGELIMMNGDQEMFIVSMLFQKENFRLVDFVSQVYRKELMFSQEGLPTGSIIQKEKKRGIFSSVMKGSKPKQVPEVETEDTRESIEELSTIFSTANFECHQDENKDSMALDDDGIDLDIDDIDLDDPVEKTKDQNLLAALNKKKLASKFQAFTCKIKQMNVKNEKNIKEEVKDEKTGAVDQIKKKYGFSLSGESSAAKIAQNKLQENIRKLQGINLRTAEMQETASSFSAMAKEVLRISEKDKQSS</sequence>
<dbReference type="AlphaFoldDB" id="A0A835K7B8"/>
<reference evidence="4 5" key="1">
    <citation type="submission" date="2020-10" db="EMBL/GenBank/DDBJ databases">
        <title>Plant Genome Project.</title>
        <authorList>
            <person name="Zhang R.-G."/>
        </authorList>
    </citation>
    <scope>NUCLEOTIDE SEQUENCE [LARGE SCALE GENOMIC DNA]</scope>
    <source>
        <strain evidence="4">FAFU-HL-1</strain>
        <tissue evidence="4">Leaf</tissue>
    </source>
</reference>
<dbReference type="GO" id="GO:0019905">
    <property type="term" value="F:syntaxin binding"/>
    <property type="evidence" value="ECO:0007669"/>
    <property type="project" value="TreeGrafter"/>
</dbReference>
<dbReference type="InterPro" id="IPR015943">
    <property type="entry name" value="WD40/YVTN_repeat-like_dom_sf"/>
</dbReference>
<dbReference type="EMBL" id="JADGMS010000005">
    <property type="protein sequence ID" value="KAF9682108.1"/>
    <property type="molecule type" value="Genomic_DNA"/>
</dbReference>
<organism evidence="4 5">
    <name type="scientific">Salix dunnii</name>
    <dbReference type="NCBI Taxonomy" id="1413687"/>
    <lineage>
        <taxon>Eukaryota</taxon>
        <taxon>Viridiplantae</taxon>
        <taxon>Streptophyta</taxon>
        <taxon>Embryophyta</taxon>
        <taxon>Tracheophyta</taxon>
        <taxon>Spermatophyta</taxon>
        <taxon>Magnoliopsida</taxon>
        <taxon>eudicotyledons</taxon>
        <taxon>Gunneridae</taxon>
        <taxon>Pentapetalae</taxon>
        <taxon>rosids</taxon>
        <taxon>fabids</taxon>
        <taxon>Malpighiales</taxon>
        <taxon>Salicaceae</taxon>
        <taxon>Saliceae</taxon>
        <taxon>Salix</taxon>
    </lineage>
</organism>
<dbReference type="GO" id="GO:0045159">
    <property type="term" value="F:myosin II binding"/>
    <property type="evidence" value="ECO:0007669"/>
    <property type="project" value="TreeGrafter"/>
</dbReference>
<feature type="region of interest" description="Disordered" evidence="3">
    <location>
        <begin position="800"/>
        <end position="819"/>
    </location>
</feature>
<dbReference type="Proteomes" id="UP000657918">
    <property type="component" value="Unassembled WGS sequence"/>
</dbReference>
<dbReference type="GO" id="GO:0005096">
    <property type="term" value="F:GTPase activator activity"/>
    <property type="evidence" value="ECO:0007669"/>
    <property type="project" value="TreeGrafter"/>
</dbReference>
<evidence type="ECO:0000313" key="4">
    <source>
        <dbReference type="EMBL" id="KAF9682108.1"/>
    </source>
</evidence>
<comment type="caution">
    <text evidence="4">The sequence shown here is derived from an EMBL/GenBank/DDBJ whole genome shotgun (WGS) entry which is preliminary data.</text>
</comment>